<sequence>MLPSCESINETAMRGTIRWRLHVPGEKSTEEEHADDPDAENAGVLEKDTTQCLLESEDEEDERMRVENGAAHDATVYAHSVTHSSDVEAVVNADEQVNEDGQESEHPFAEASVDTPILEEMMKEQKQEKQERSEQDLKLACSRITQQYEEMICRTAAQESGDAGRDDVLLQANVEVGVSFGTVFQSLEHADAAVRLWGAQTGAVLPNRP</sequence>
<comment type="caution">
    <text evidence="2">The sequence shown here is derived from an EMBL/GenBank/DDBJ whole genome shotgun (WGS) entry which is preliminary data.</text>
</comment>
<accession>A0AB34IUY3</accession>
<dbReference type="AlphaFoldDB" id="A0AB34IUY3"/>
<evidence type="ECO:0000256" key="1">
    <source>
        <dbReference type="SAM" id="MobiDB-lite"/>
    </source>
</evidence>
<gene>
    <name evidence="2" type="ORF">AB1Y20_007262</name>
</gene>
<dbReference type="EMBL" id="JBGBPQ010000017">
    <property type="protein sequence ID" value="KAL1507645.1"/>
    <property type="molecule type" value="Genomic_DNA"/>
</dbReference>
<name>A0AB34IUY3_PRYPA</name>
<evidence type="ECO:0000313" key="2">
    <source>
        <dbReference type="EMBL" id="KAL1507645.1"/>
    </source>
</evidence>
<organism evidence="2 3">
    <name type="scientific">Prymnesium parvum</name>
    <name type="common">Toxic golden alga</name>
    <dbReference type="NCBI Taxonomy" id="97485"/>
    <lineage>
        <taxon>Eukaryota</taxon>
        <taxon>Haptista</taxon>
        <taxon>Haptophyta</taxon>
        <taxon>Prymnesiophyceae</taxon>
        <taxon>Prymnesiales</taxon>
        <taxon>Prymnesiaceae</taxon>
        <taxon>Prymnesium</taxon>
    </lineage>
</organism>
<evidence type="ECO:0000313" key="3">
    <source>
        <dbReference type="Proteomes" id="UP001515480"/>
    </source>
</evidence>
<proteinExistence type="predicted"/>
<reference evidence="2 3" key="1">
    <citation type="journal article" date="2024" name="Science">
        <title>Giant polyketide synthase enzymes in the biosynthesis of giant marine polyether toxins.</title>
        <authorList>
            <person name="Fallon T.R."/>
            <person name="Shende V.V."/>
            <person name="Wierzbicki I.H."/>
            <person name="Pendleton A.L."/>
            <person name="Watervoot N.F."/>
            <person name="Auber R.P."/>
            <person name="Gonzalez D.J."/>
            <person name="Wisecaver J.H."/>
            <person name="Moore B.S."/>
        </authorList>
    </citation>
    <scope>NUCLEOTIDE SEQUENCE [LARGE SCALE GENOMIC DNA]</scope>
    <source>
        <strain evidence="2 3">12B1</strain>
    </source>
</reference>
<protein>
    <submittedName>
        <fullName evidence="2">Uncharacterized protein</fullName>
    </submittedName>
</protein>
<dbReference type="Proteomes" id="UP001515480">
    <property type="component" value="Unassembled WGS sequence"/>
</dbReference>
<feature type="region of interest" description="Disordered" evidence="1">
    <location>
        <begin position="19"/>
        <end position="47"/>
    </location>
</feature>
<keyword evidence="3" id="KW-1185">Reference proteome</keyword>